<accession>A0A6L2J936</accession>
<evidence type="ECO:0000313" key="1">
    <source>
        <dbReference type="EMBL" id="GEU33200.1"/>
    </source>
</evidence>
<proteinExistence type="predicted"/>
<evidence type="ECO:0008006" key="2">
    <source>
        <dbReference type="Google" id="ProtNLM"/>
    </source>
</evidence>
<organism evidence="1">
    <name type="scientific">Tanacetum cinerariifolium</name>
    <name type="common">Dalmatian daisy</name>
    <name type="synonym">Chrysanthemum cinerariifolium</name>
    <dbReference type="NCBI Taxonomy" id="118510"/>
    <lineage>
        <taxon>Eukaryota</taxon>
        <taxon>Viridiplantae</taxon>
        <taxon>Streptophyta</taxon>
        <taxon>Embryophyta</taxon>
        <taxon>Tracheophyta</taxon>
        <taxon>Spermatophyta</taxon>
        <taxon>Magnoliopsida</taxon>
        <taxon>eudicotyledons</taxon>
        <taxon>Gunneridae</taxon>
        <taxon>Pentapetalae</taxon>
        <taxon>asterids</taxon>
        <taxon>campanulids</taxon>
        <taxon>Asterales</taxon>
        <taxon>Asteraceae</taxon>
        <taxon>Asteroideae</taxon>
        <taxon>Anthemideae</taxon>
        <taxon>Anthemidinae</taxon>
        <taxon>Tanacetum</taxon>
    </lineage>
</organism>
<name>A0A6L2J936_TANCI</name>
<sequence>MASLSRRLCGRETVHALVEKKGKAKDEFYGKQMLEMRLVDLDQLGVRMPHLPLMSALLLEGKKVTFVASTLQGPALTWWNAKDATRGLKTVNQMPRTKMKHLMTTGFCPIEEIQRMEHEL</sequence>
<gene>
    <name evidence="1" type="ORF">Tci_005178</name>
</gene>
<dbReference type="EMBL" id="BKCJ010000438">
    <property type="protein sequence ID" value="GEU33200.1"/>
    <property type="molecule type" value="Genomic_DNA"/>
</dbReference>
<comment type="caution">
    <text evidence="1">The sequence shown here is derived from an EMBL/GenBank/DDBJ whole genome shotgun (WGS) entry which is preliminary data.</text>
</comment>
<dbReference type="AlphaFoldDB" id="A0A6L2J936"/>
<protein>
    <recommendedName>
        <fullName evidence="2">Reverse transcriptase domain-containing protein</fullName>
    </recommendedName>
</protein>
<reference evidence="1" key="1">
    <citation type="journal article" date="2019" name="Sci. Rep.">
        <title>Draft genome of Tanacetum cinerariifolium, the natural source of mosquito coil.</title>
        <authorList>
            <person name="Yamashiro T."/>
            <person name="Shiraishi A."/>
            <person name="Satake H."/>
            <person name="Nakayama K."/>
        </authorList>
    </citation>
    <scope>NUCLEOTIDE SEQUENCE</scope>
</reference>